<comment type="caution">
    <text evidence="2">The sequence shown here is derived from an EMBL/GenBank/DDBJ whole genome shotgun (WGS) entry which is preliminary data.</text>
</comment>
<dbReference type="Proteomes" id="UP001515683">
    <property type="component" value="Unassembled WGS sequence"/>
</dbReference>
<dbReference type="Pfam" id="PF00668">
    <property type="entry name" value="Condensation"/>
    <property type="match status" value="1"/>
</dbReference>
<dbReference type="Gene3D" id="3.30.559.10">
    <property type="entry name" value="Chloramphenicol acetyltransferase-like domain"/>
    <property type="match status" value="1"/>
</dbReference>
<evidence type="ECO:0000313" key="3">
    <source>
        <dbReference type="Proteomes" id="UP001515683"/>
    </source>
</evidence>
<reference evidence="2 3" key="1">
    <citation type="journal article" date="2019" name="bioRxiv">
        <title>Bacteria contribute to plant secondary compound degradation in a generalist herbivore system.</title>
        <authorList>
            <person name="Francoeur C.B."/>
            <person name="Khadempour L."/>
            <person name="Moreira-Soto R.D."/>
            <person name="Gotting K."/>
            <person name="Book A.J."/>
            <person name="Pinto-Tomas A.A."/>
            <person name="Keefover-Ring K."/>
            <person name="Currie C.R."/>
        </authorList>
    </citation>
    <scope>NUCLEOTIDE SEQUENCE [LARGE SCALE GENOMIC DNA]</scope>
    <source>
        <strain evidence="2">Acro-835</strain>
    </source>
</reference>
<feature type="domain" description="Condensation" evidence="1">
    <location>
        <begin position="11"/>
        <end position="364"/>
    </location>
</feature>
<dbReference type="RefSeq" id="WP_167017204.1">
    <property type="nucleotide sequence ID" value="NZ_VWXF01000009.1"/>
</dbReference>
<evidence type="ECO:0000313" key="2">
    <source>
        <dbReference type="EMBL" id="NIF23730.1"/>
    </source>
</evidence>
<dbReference type="Gene3D" id="3.30.559.30">
    <property type="entry name" value="Nonribosomal peptide synthetase, condensation domain"/>
    <property type="match status" value="1"/>
</dbReference>
<dbReference type="EMBL" id="VWXF01000009">
    <property type="protein sequence ID" value="NIF23730.1"/>
    <property type="molecule type" value="Genomic_DNA"/>
</dbReference>
<dbReference type="InterPro" id="IPR001242">
    <property type="entry name" value="Condensation_dom"/>
</dbReference>
<keyword evidence="3" id="KW-1185">Reference proteome</keyword>
<organism evidence="2 3">
    <name type="scientific">Candidatus Pantoea multigeneris</name>
    <dbReference type="NCBI Taxonomy" id="2608357"/>
    <lineage>
        <taxon>Bacteria</taxon>
        <taxon>Pseudomonadati</taxon>
        <taxon>Pseudomonadota</taxon>
        <taxon>Gammaproteobacteria</taxon>
        <taxon>Enterobacterales</taxon>
        <taxon>Erwiniaceae</taxon>
        <taxon>Pantoea</taxon>
    </lineage>
</organism>
<sequence length="457" mass="50858">MSHTVLSTEWLPLTSAQLDFWEEYRLHPQQTFATVAHCTRFSGAVDVALLARAISLTLQEVAAFSLRFNSAAVPDQAQQRLDSCASPHLQLIDLQQQPHGERLAMQQMREDTQRVADLTGADITHSGLFVISPERCLWYLRTHHIMVDGYAMALIEHRVATHYNAMRNNTAAGAALGCFRTFHAEEQAYPTSDRAVKDRLFWQQALPDISSLPQVKKGDAAYGQRALSSSQPIAAALSEPLVQLAADYDLSWPDVLIALSAAWLFEVVPPAKMQQDQRVMWMPVMNRRGFAAASVAALAVNTVPMQVVLTPETQLADYLPAMVQQLKRLRRHAGYRLRQLGQDRGVAQDRRFFVSPFINVQPFDAPHYPGIDTQRQVLAGGAGDGINLIWRADADGSNLTLDLDIFRAHCPQAAEAQHFAPSLLAFLQRAVQPSAQRMPLATLRELNNRVIFSHVTA</sequence>
<dbReference type="SUPFAM" id="SSF52777">
    <property type="entry name" value="CoA-dependent acyltransferases"/>
    <property type="match status" value="2"/>
</dbReference>
<evidence type="ECO:0000259" key="1">
    <source>
        <dbReference type="Pfam" id="PF00668"/>
    </source>
</evidence>
<gene>
    <name evidence="2" type="ORF">F3J40_19305</name>
</gene>
<accession>A0ABX0REE6</accession>
<dbReference type="InterPro" id="IPR023213">
    <property type="entry name" value="CAT-like_dom_sf"/>
</dbReference>
<proteinExistence type="predicted"/>
<name>A0ABX0REE6_9GAMM</name>
<protein>
    <submittedName>
        <fullName evidence="2">Condensation protein</fullName>
    </submittedName>
</protein>